<accession>A0A0F4GYJ2</accession>
<name>A0A0F4GYJ2_9PEZI</name>
<keyword evidence="3" id="KW-1185">Reference proteome</keyword>
<evidence type="ECO:0000313" key="3">
    <source>
        <dbReference type="Proteomes" id="UP000033647"/>
    </source>
</evidence>
<reference evidence="2 3" key="1">
    <citation type="submission" date="2015-03" db="EMBL/GenBank/DDBJ databases">
        <title>RNA-seq based gene annotation and comparative genomics of four Zymoseptoria species reveal species-specific pathogenicity related genes and transposable element activity.</title>
        <authorList>
            <person name="Grandaubert J."/>
            <person name="Bhattacharyya A."/>
            <person name="Stukenbrock E.H."/>
        </authorList>
    </citation>
    <scope>NUCLEOTIDE SEQUENCE [LARGE SCALE GENOMIC DNA]</scope>
    <source>
        <strain evidence="2 3">Zb18110</strain>
    </source>
</reference>
<comment type="caution">
    <text evidence="2">The sequence shown here is derived from an EMBL/GenBank/DDBJ whole genome shotgun (WGS) entry which is preliminary data.</text>
</comment>
<dbReference type="EMBL" id="LAFY01000290">
    <property type="protein sequence ID" value="KJY01286.1"/>
    <property type="molecule type" value="Genomic_DNA"/>
</dbReference>
<sequence length="288" mass="31987">MATSFESLPNELGIAVFKSALSKTRAYHIKIKYKRKTPKFDQWIYPADGGILSAARLNRRTNALFYDAVMRRATSAKRPTKMITYVLNLGFRSLQNFIENGIDTVQMQRIAQAPEPKIIAILEFDGGDLKSKEFGQWIKFRGINDVCIEYMMGESPEIYGVAKQLGELMSVFADSEDMKAIYKACMTGVKNLRFAANRVEALYEELPEDEPESDDDEAVDRATATREANKDMAAKMATYKIGKGAGLGTLLGLDTTAGASQDEVESEDDDTSMGEDSDSDPENMSDDD</sequence>
<feature type="region of interest" description="Disordered" evidence="1">
    <location>
        <begin position="252"/>
        <end position="288"/>
    </location>
</feature>
<evidence type="ECO:0000256" key="1">
    <source>
        <dbReference type="SAM" id="MobiDB-lite"/>
    </source>
</evidence>
<dbReference type="OrthoDB" id="10521512at2759"/>
<dbReference type="Proteomes" id="UP000033647">
    <property type="component" value="Unassembled WGS sequence"/>
</dbReference>
<feature type="compositionally biased region" description="Acidic residues" evidence="1">
    <location>
        <begin position="262"/>
        <end position="288"/>
    </location>
</feature>
<organism evidence="2 3">
    <name type="scientific">Zymoseptoria brevis</name>
    <dbReference type="NCBI Taxonomy" id="1047168"/>
    <lineage>
        <taxon>Eukaryota</taxon>
        <taxon>Fungi</taxon>
        <taxon>Dikarya</taxon>
        <taxon>Ascomycota</taxon>
        <taxon>Pezizomycotina</taxon>
        <taxon>Dothideomycetes</taxon>
        <taxon>Dothideomycetidae</taxon>
        <taxon>Mycosphaerellales</taxon>
        <taxon>Mycosphaerellaceae</taxon>
        <taxon>Zymoseptoria</taxon>
    </lineage>
</organism>
<proteinExistence type="predicted"/>
<evidence type="ECO:0000313" key="2">
    <source>
        <dbReference type="EMBL" id="KJY01286.1"/>
    </source>
</evidence>
<dbReference type="AlphaFoldDB" id="A0A0F4GYJ2"/>
<protein>
    <submittedName>
        <fullName evidence="2">Uncharacterized protein</fullName>
    </submittedName>
</protein>
<gene>
    <name evidence="2" type="ORF">TI39_contig298g00040</name>
</gene>